<reference evidence="3 4" key="1">
    <citation type="submission" date="2019-03" db="EMBL/GenBank/DDBJ databases">
        <title>Genomic Encyclopedia of Archaeal and Bacterial Type Strains, Phase II (KMG-II): from individual species to whole genera.</title>
        <authorList>
            <person name="Goeker M."/>
        </authorList>
    </citation>
    <scope>NUCLEOTIDE SEQUENCE [LARGE SCALE GENOMIC DNA]</scope>
    <source>
        <strain evidence="3 4">RL-C</strain>
    </source>
</reference>
<dbReference type="Pfam" id="PF02021">
    <property type="entry name" value="UPF0102"/>
    <property type="match status" value="1"/>
</dbReference>
<organism evidence="3 4">
    <name type="scientific">Acetobacteroides hydrogenigenes</name>
    <dbReference type="NCBI Taxonomy" id="979970"/>
    <lineage>
        <taxon>Bacteria</taxon>
        <taxon>Pseudomonadati</taxon>
        <taxon>Bacteroidota</taxon>
        <taxon>Bacteroidia</taxon>
        <taxon>Bacteroidales</taxon>
        <taxon>Rikenellaceae</taxon>
        <taxon>Acetobacteroides</taxon>
    </lineage>
</organism>
<dbReference type="HAMAP" id="MF_00048">
    <property type="entry name" value="UPF0102"/>
    <property type="match status" value="1"/>
</dbReference>
<dbReference type="Proteomes" id="UP000294830">
    <property type="component" value="Unassembled WGS sequence"/>
</dbReference>
<keyword evidence="4" id="KW-1185">Reference proteome</keyword>
<accession>A0A4R2EQD0</accession>
<protein>
    <recommendedName>
        <fullName evidence="2">UPF0102 protein CLV25_10525</fullName>
    </recommendedName>
</protein>
<dbReference type="InterPro" id="IPR011856">
    <property type="entry name" value="tRNA_endonuc-like_dom_sf"/>
</dbReference>
<dbReference type="InterPro" id="IPR003509">
    <property type="entry name" value="UPF0102_YraN-like"/>
</dbReference>
<sequence>MNELGAKGEELAILYLRTNGFKVLFTNWRYGHKEVDIIAEKNNVLHFVEVKARSQFYLDEPKLAVVRKKQNNIIIAADAFMQQRNDGREASFDIVSIVFYKNHHELEFIENAFEPNF</sequence>
<dbReference type="InterPro" id="IPR011335">
    <property type="entry name" value="Restrct_endonuc-II-like"/>
</dbReference>
<keyword evidence="3" id="KW-0378">Hydrolase</keyword>
<dbReference type="OrthoDB" id="9802516at2"/>
<dbReference type="GO" id="GO:0003676">
    <property type="term" value="F:nucleic acid binding"/>
    <property type="evidence" value="ECO:0007669"/>
    <property type="project" value="InterPro"/>
</dbReference>
<dbReference type="EMBL" id="SLWB01000005">
    <property type="protein sequence ID" value="TCN68824.1"/>
    <property type="molecule type" value="Genomic_DNA"/>
</dbReference>
<gene>
    <name evidence="3" type="ORF">CLV25_10525</name>
</gene>
<dbReference type="PANTHER" id="PTHR34039">
    <property type="entry name" value="UPF0102 PROTEIN YRAN"/>
    <property type="match status" value="1"/>
</dbReference>
<dbReference type="RefSeq" id="WP_131838849.1">
    <property type="nucleotide sequence ID" value="NZ_SLWB01000005.1"/>
</dbReference>
<dbReference type="Gene3D" id="3.40.1350.10">
    <property type="match status" value="1"/>
</dbReference>
<dbReference type="CDD" id="cd20736">
    <property type="entry name" value="PoNe_Nuclease"/>
    <property type="match status" value="1"/>
</dbReference>
<dbReference type="GO" id="GO:0004519">
    <property type="term" value="F:endonuclease activity"/>
    <property type="evidence" value="ECO:0007669"/>
    <property type="project" value="UniProtKB-KW"/>
</dbReference>
<dbReference type="SUPFAM" id="SSF52980">
    <property type="entry name" value="Restriction endonuclease-like"/>
    <property type="match status" value="1"/>
</dbReference>
<evidence type="ECO:0000313" key="4">
    <source>
        <dbReference type="Proteomes" id="UP000294830"/>
    </source>
</evidence>
<name>A0A4R2EQD0_9BACT</name>
<evidence type="ECO:0000256" key="2">
    <source>
        <dbReference type="HAMAP-Rule" id="MF_00048"/>
    </source>
</evidence>
<comment type="caution">
    <text evidence="3">The sequence shown here is derived from an EMBL/GenBank/DDBJ whole genome shotgun (WGS) entry which is preliminary data.</text>
</comment>
<proteinExistence type="inferred from homology"/>
<keyword evidence="3" id="KW-0540">Nuclease</keyword>
<dbReference type="AlphaFoldDB" id="A0A4R2EQD0"/>
<evidence type="ECO:0000256" key="1">
    <source>
        <dbReference type="ARBA" id="ARBA00006738"/>
    </source>
</evidence>
<keyword evidence="3" id="KW-0255">Endonuclease</keyword>
<comment type="similarity">
    <text evidence="1 2">Belongs to the UPF0102 family.</text>
</comment>
<dbReference type="PANTHER" id="PTHR34039:SF1">
    <property type="entry name" value="UPF0102 PROTEIN YRAN"/>
    <property type="match status" value="1"/>
</dbReference>
<evidence type="ECO:0000313" key="3">
    <source>
        <dbReference type="EMBL" id="TCN68824.1"/>
    </source>
</evidence>